<dbReference type="Proteomes" id="UP000186535">
    <property type="component" value="Unassembled WGS sequence"/>
</dbReference>
<keyword evidence="1" id="KW-0472">Membrane</keyword>
<reference evidence="2 3" key="1">
    <citation type="submission" date="2016-11" db="EMBL/GenBank/DDBJ databases">
        <title>Identification of Bacillus cereus isolated from egg-white.</title>
        <authorList>
            <person name="Soni A."/>
            <person name="Oey I."/>
            <person name="Silcock P."/>
            <person name="Bremer P."/>
        </authorList>
    </citation>
    <scope>NUCLEOTIDE SEQUENCE [LARGE SCALE GENOMIC DNA]</scope>
    <source>
        <strain evidence="2 3">NZAS03</strain>
    </source>
</reference>
<keyword evidence="1" id="KW-1133">Transmembrane helix</keyword>
<organism evidence="2 3">
    <name type="scientific">Bacillus cereus</name>
    <dbReference type="NCBI Taxonomy" id="1396"/>
    <lineage>
        <taxon>Bacteria</taxon>
        <taxon>Bacillati</taxon>
        <taxon>Bacillota</taxon>
        <taxon>Bacilli</taxon>
        <taxon>Bacillales</taxon>
        <taxon>Bacillaceae</taxon>
        <taxon>Bacillus</taxon>
        <taxon>Bacillus cereus group</taxon>
    </lineage>
</organism>
<evidence type="ECO:0000313" key="2">
    <source>
        <dbReference type="EMBL" id="OKA40770.1"/>
    </source>
</evidence>
<keyword evidence="1" id="KW-0812">Transmembrane</keyword>
<evidence type="ECO:0000313" key="3">
    <source>
        <dbReference type="Proteomes" id="UP000186535"/>
    </source>
</evidence>
<protein>
    <submittedName>
        <fullName evidence="2">Uncharacterized protein</fullName>
    </submittedName>
</protein>
<dbReference type="EMBL" id="MPON01000001">
    <property type="protein sequence ID" value="OKA40770.1"/>
    <property type="molecule type" value="Genomic_DNA"/>
</dbReference>
<comment type="caution">
    <text evidence="2">The sequence shown here is derived from an EMBL/GenBank/DDBJ whole genome shotgun (WGS) entry which is preliminary data.</text>
</comment>
<sequence length="108" mass="12794">MYNCKKVWPKVCKISLFCRFTKMAQKLNENTCNTFVYIVKRIGILVGECLQIMLVEIVSVVLKYIYKNFTYRILKINIGKPKSNVEYIVHTYEVNRKDKEVGICYLKK</sequence>
<dbReference type="AlphaFoldDB" id="A0A1Q4LF02"/>
<evidence type="ECO:0000256" key="1">
    <source>
        <dbReference type="SAM" id="Phobius"/>
    </source>
</evidence>
<accession>A0A1Q4LF02</accession>
<proteinExistence type="predicted"/>
<gene>
    <name evidence="2" type="ORF">BJR07_02345</name>
</gene>
<feature type="transmembrane region" description="Helical" evidence="1">
    <location>
        <begin position="42"/>
        <end position="66"/>
    </location>
</feature>
<name>A0A1Q4LF02_BACCE</name>